<evidence type="ECO:0000256" key="3">
    <source>
        <dbReference type="ARBA" id="ARBA00023163"/>
    </source>
</evidence>
<dbReference type="EMBL" id="JADZSC010000002">
    <property type="protein sequence ID" value="MBH0230694.1"/>
    <property type="molecule type" value="Genomic_DNA"/>
</dbReference>
<dbReference type="InterPro" id="IPR020449">
    <property type="entry name" value="Tscrpt_reg_AraC-type_HTH"/>
</dbReference>
<dbReference type="PRINTS" id="PR00032">
    <property type="entry name" value="HTHARAC"/>
</dbReference>
<dbReference type="SUPFAM" id="SSF46689">
    <property type="entry name" value="Homeodomain-like"/>
    <property type="match status" value="2"/>
</dbReference>
<dbReference type="PANTHER" id="PTHR43280">
    <property type="entry name" value="ARAC-FAMILY TRANSCRIPTIONAL REGULATOR"/>
    <property type="match status" value="1"/>
</dbReference>
<dbReference type="AlphaFoldDB" id="A0A931HWG7"/>
<name>A0A931HWG7_9BACI</name>
<dbReference type="PANTHER" id="PTHR43280:SF34">
    <property type="entry name" value="ARAC-FAMILY TRANSCRIPTIONAL REGULATOR"/>
    <property type="match status" value="1"/>
</dbReference>
<reference evidence="5 6" key="1">
    <citation type="journal article" date="2005" name="Int. J. Syst. Evol. Microbiol.">
        <title>Halobacillus yeomjeoni sp. nov., isolated from a marine solar saltern in Korea.</title>
        <authorList>
            <person name="Yoon J.H."/>
            <person name="Kang S.J."/>
            <person name="Lee C.H."/>
            <person name="Oh H.W."/>
            <person name="Oh T.K."/>
        </authorList>
    </citation>
    <scope>NUCLEOTIDE SEQUENCE [LARGE SCALE GENOMIC DNA]</scope>
    <source>
        <strain evidence="5 6">KCTC 3957</strain>
    </source>
</reference>
<keyword evidence="2" id="KW-0238">DNA-binding</keyword>
<dbReference type="GO" id="GO:0043565">
    <property type="term" value="F:sequence-specific DNA binding"/>
    <property type="evidence" value="ECO:0007669"/>
    <property type="project" value="InterPro"/>
</dbReference>
<comment type="caution">
    <text evidence="5">The sequence shown here is derived from an EMBL/GenBank/DDBJ whole genome shotgun (WGS) entry which is preliminary data.</text>
</comment>
<dbReference type="Pfam" id="PF12833">
    <property type="entry name" value="HTH_18"/>
    <property type="match status" value="1"/>
</dbReference>
<dbReference type="InterPro" id="IPR018060">
    <property type="entry name" value="HTH_AraC"/>
</dbReference>
<protein>
    <submittedName>
        <fullName evidence="5">AraC family transcriptional regulator</fullName>
    </submittedName>
</protein>
<evidence type="ECO:0000313" key="6">
    <source>
        <dbReference type="Proteomes" id="UP000614490"/>
    </source>
</evidence>
<dbReference type="PROSITE" id="PS01124">
    <property type="entry name" value="HTH_ARAC_FAMILY_2"/>
    <property type="match status" value="1"/>
</dbReference>
<dbReference type="Proteomes" id="UP000614490">
    <property type="component" value="Unassembled WGS sequence"/>
</dbReference>
<keyword evidence="3" id="KW-0804">Transcription</keyword>
<evidence type="ECO:0000259" key="4">
    <source>
        <dbReference type="PROSITE" id="PS01124"/>
    </source>
</evidence>
<sequence>MVDLNYELIQLLKDCSAVLNAPVLLIDHNNRIKYHFPDHLKSPPAIVRKYFDQYIDQSRKFLLKLQFFSDPFNQHVFLYPFKTSQGTEMVIGIGPFLHQEIGRSQVQRMLKVNDMDPTLESKMMAYFDQLPVFNRMHMLSIERLLNVILPGTDTNVRAANAMSKKYYKKDHSSKDSIPDQGDEIKRQFISSFKMKDHKALHLYQSYKEEYSNPLADADELRSEKNQLIRMVTELTQICIEEGGPRDELESLCEFYIRYGETKEHIDEIQELENNIILTLMERCGSSRNDTYYSPHVERAQRYILNNLTEELTLKDIAADLNVHPNYLSGIFTKETGISISQFINEQRVNEAKELLSITDYSLMEISILLGYNSQSYFTRVFKKHTGIGPKEFRKKYHVMG</sequence>
<dbReference type="SMART" id="SM00342">
    <property type="entry name" value="HTH_ARAC"/>
    <property type="match status" value="1"/>
</dbReference>
<keyword evidence="1" id="KW-0805">Transcription regulation</keyword>
<dbReference type="RefSeq" id="WP_197317311.1">
    <property type="nucleotide sequence ID" value="NZ_JADZSC010000002.1"/>
</dbReference>
<proteinExistence type="predicted"/>
<accession>A0A931HWG7</accession>
<dbReference type="Gene3D" id="1.10.10.60">
    <property type="entry name" value="Homeodomain-like"/>
    <property type="match status" value="2"/>
</dbReference>
<keyword evidence="6" id="KW-1185">Reference proteome</keyword>
<dbReference type="GO" id="GO:0003700">
    <property type="term" value="F:DNA-binding transcription factor activity"/>
    <property type="evidence" value="ECO:0007669"/>
    <property type="project" value="InterPro"/>
</dbReference>
<dbReference type="InterPro" id="IPR009057">
    <property type="entry name" value="Homeodomain-like_sf"/>
</dbReference>
<evidence type="ECO:0000256" key="2">
    <source>
        <dbReference type="ARBA" id="ARBA00023125"/>
    </source>
</evidence>
<evidence type="ECO:0000313" key="5">
    <source>
        <dbReference type="EMBL" id="MBH0230694.1"/>
    </source>
</evidence>
<evidence type="ECO:0000256" key="1">
    <source>
        <dbReference type="ARBA" id="ARBA00023015"/>
    </source>
</evidence>
<organism evidence="5 6">
    <name type="scientific">Halobacillus yeomjeoni</name>
    <dbReference type="NCBI Taxonomy" id="311194"/>
    <lineage>
        <taxon>Bacteria</taxon>
        <taxon>Bacillati</taxon>
        <taxon>Bacillota</taxon>
        <taxon>Bacilli</taxon>
        <taxon>Bacillales</taxon>
        <taxon>Bacillaceae</taxon>
        <taxon>Halobacillus</taxon>
    </lineage>
</organism>
<feature type="domain" description="HTH araC/xylS-type" evidence="4">
    <location>
        <begin position="297"/>
        <end position="395"/>
    </location>
</feature>
<gene>
    <name evidence="5" type="ORF">H0267_10750</name>
</gene>